<evidence type="ECO:0000313" key="2">
    <source>
        <dbReference type="EMBL" id="MBZ4185966.1"/>
    </source>
</evidence>
<keyword evidence="1" id="KW-1133">Transmembrane helix</keyword>
<dbReference type="Proteomes" id="UP001430290">
    <property type="component" value="Unassembled WGS sequence"/>
</dbReference>
<evidence type="ECO:0008006" key="4">
    <source>
        <dbReference type="Google" id="ProtNLM"/>
    </source>
</evidence>
<keyword evidence="1" id="KW-0812">Transmembrane</keyword>
<name>A0ABS7TDP9_9GAMM</name>
<protein>
    <recommendedName>
        <fullName evidence="4">ABC-type transport system involved in multi-copper enzyme maturation, permease component</fullName>
    </recommendedName>
</protein>
<feature type="transmembrane region" description="Helical" evidence="1">
    <location>
        <begin position="204"/>
        <end position="224"/>
    </location>
</feature>
<keyword evidence="1" id="KW-0472">Membrane</keyword>
<accession>A0ABS7TDP9</accession>
<evidence type="ECO:0000256" key="1">
    <source>
        <dbReference type="SAM" id="Phobius"/>
    </source>
</evidence>
<feature type="transmembrane region" description="Helical" evidence="1">
    <location>
        <begin position="85"/>
        <end position="112"/>
    </location>
</feature>
<feature type="transmembrane region" description="Helical" evidence="1">
    <location>
        <begin position="124"/>
        <end position="145"/>
    </location>
</feature>
<keyword evidence="3" id="KW-1185">Reference proteome</keyword>
<reference evidence="2" key="1">
    <citation type="submission" date="2021-09" db="EMBL/GenBank/DDBJ databases">
        <authorList>
            <person name="Wu T."/>
            <person name="Guo S.Z."/>
        </authorList>
    </citation>
    <scope>NUCLEOTIDE SEQUENCE</scope>
    <source>
        <strain evidence="2">RSS-23</strain>
    </source>
</reference>
<feature type="transmembrane region" description="Helical" evidence="1">
    <location>
        <begin position="537"/>
        <end position="555"/>
    </location>
</feature>
<feature type="transmembrane region" description="Helical" evidence="1">
    <location>
        <begin position="42"/>
        <end position="64"/>
    </location>
</feature>
<proteinExistence type="predicted"/>
<feature type="transmembrane region" description="Helical" evidence="1">
    <location>
        <begin position="567"/>
        <end position="588"/>
    </location>
</feature>
<dbReference type="EMBL" id="JAIQDJ010000002">
    <property type="protein sequence ID" value="MBZ4185966.1"/>
    <property type="molecule type" value="Genomic_DNA"/>
</dbReference>
<dbReference type="RefSeq" id="WP_223628032.1">
    <property type="nucleotide sequence ID" value="NZ_JAIQDJ010000002.1"/>
</dbReference>
<evidence type="ECO:0000313" key="3">
    <source>
        <dbReference type="Proteomes" id="UP001430290"/>
    </source>
</evidence>
<gene>
    <name evidence="2" type="ORF">K7B09_06435</name>
</gene>
<feature type="transmembrane region" description="Helical" evidence="1">
    <location>
        <begin position="174"/>
        <end position="192"/>
    </location>
</feature>
<sequence length="606" mass="66765">MNDLFKGELLRFRLWAGIAAIVNLAVLGFLSRMVDMAQQPLFVYQVFAAVYAVAGALLGMYQMGTYRKPNQWLSLLHRPLHRLRIAGALSGAGMILLLAAVALPIALVALYQDTMTARVVDLRHWLLPIAAWLIAVSGYLAGAYAMAGNRRYSFAAFLLPNLFMYAQASGVAMLGLQLVVIAFLAAMLAIAFKPDPAAPSRNPAAVLVIALPVQLGAYFLVWMLGYGVEVAWTVAGTHPLNMPVPPMDGTIEADRAEGKDMLLLGIKNSRDPEAALWREQIALSDVYTRYPLRNLPVQGSMTNLSPLEFGDDENNLWLVYSHDRARFVTRGLRDQRRIGEMGVGEQQAAFPAPTMPYGATYLYNADAAYQYDSEQQRMFERIRLPQGEVMASPPQPAGDNILVLSNRAAYFYPGREAMNGLDLLQPLLRVAMPGQVGNLSRMDVIELLDGYLVSYTYTWGVWSGELQHPFQQVLRVDSKGRVRIVARRALSIDLPSVYTNRNSWLSPVLRALCLGAQDLFAAQDPLRAKPEPMPASVLWLAGACCLLSLLGAVWLSRRLQLSMRGRIGWVVLCGVVGLPALVSLWLLYPRREPLPMAAPSAQPVAA</sequence>
<organism evidence="2 3">
    <name type="scientific">Thermomonas beijingensis</name>
    <dbReference type="NCBI Taxonomy" id="2872701"/>
    <lineage>
        <taxon>Bacteria</taxon>
        <taxon>Pseudomonadati</taxon>
        <taxon>Pseudomonadota</taxon>
        <taxon>Gammaproteobacteria</taxon>
        <taxon>Lysobacterales</taxon>
        <taxon>Lysobacteraceae</taxon>
        <taxon>Thermomonas</taxon>
    </lineage>
</organism>
<feature type="transmembrane region" description="Helical" evidence="1">
    <location>
        <begin position="12"/>
        <end position="30"/>
    </location>
</feature>
<comment type="caution">
    <text evidence="2">The sequence shown here is derived from an EMBL/GenBank/DDBJ whole genome shotgun (WGS) entry which is preliminary data.</text>
</comment>